<dbReference type="RefSeq" id="WP_345627025.1">
    <property type="nucleotide sequence ID" value="NZ_BAABJQ010000003.1"/>
</dbReference>
<feature type="compositionally biased region" description="Polar residues" evidence="1">
    <location>
        <begin position="219"/>
        <end position="238"/>
    </location>
</feature>
<proteinExistence type="predicted"/>
<sequence>MVAAGAGSRRRFGIVIATLAAALTPTACGIPRHAQPRAVHAAPSAIRSDLLRKTAAGLCAAENAQEMGTQRLGQLYDAPPGQYLTVQRAESGARQKLRDALAALAATGVDRSTLGRLVDDEDAVLTSRARLLKVLGGQPGGSSLALLTGPPKVVSAYRDVVGSYVAAGRDFLSAGLAACATPMITVLVGPGQDEASAATVEFRIAAACRTVGYVTRSQRPAQSMPGTATLGTVVQPGTQKHDDLYDGSSGQVSPPVGADEAIVLTSVHYPVDSATCVSNGTAGPSPAAPSATASPSPTAS</sequence>
<protein>
    <submittedName>
        <fullName evidence="2">Uncharacterized protein</fullName>
    </submittedName>
</protein>
<feature type="region of interest" description="Disordered" evidence="1">
    <location>
        <begin position="275"/>
        <end position="300"/>
    </location>
</feature>
<evidence type="ECO:0000256" key="1">
    <source>
        <dbReference type="SAM" id="MobiDB-lite"/>
    </source>
</evidence>
<feature type="compositionally biased region" description="Low complexity" evidence="1">
    <location>
        <begin position="284"/>
        <end position="300"/>
    </location>
</feature>
<dbReference type="Proteomes" id="UP001501570">
    <property type="component" value="Unassembled WGS sequence"/>
</dbReference>
<comment type="caution">
    <text evidence="2">The sequence shown here is derived from an EMBL/GenBank/DDBJ whole genome shotgun (WGS) entry which is preliminary data.</text>
</comment>
<organism evidence="2 3">
    <name type="scientific">Rugosimonospora acidiphila</name>
    <dbReference type="NCBI Taxonomy" id="556531"/>
    <lineage>
        <taxon>Bacteria</taxon>
        <taxon>Bacillati</taxon>
        <taxon>Actinomycetota</taxon>
        <taxon>Actinomycetes</taxon>
        <taxon>Micromonosporales</taxon>
        <taxon>Micromonosporaceae</taxon>
        <taxon>Rugosimonospora</taxon>
    </lineage>
</organism>
<gene>
    <name evidence="2" type="ORF">GCM10023322_13040</name>
</gene>
<evidence type="ECO:0000313" key="2">
    <source>
        <dbReference type="EMBL" id="GAA5180531.1"/>
    </source>
</evidence>
<accession>A0ABP9RLP8</accession>
<evidence type="ECO:0000313" key="3">
    <source>
        <dbReference type="Proteomes" id="UP001501570"/>
    </source>
</evidence>
<feature type="region of interest" description="Disordered" evidence="1">
    <location>
        <begin position="219"/>
        <end position="252"/>
    </location>
</feature>
<keyword evidence="3" id="KW-1185">Reference proteome</keyword>
<reference evidence="3" key="1">
    <citation type="journal article" date="2019" name="Int. J. Syst. Evol. Microbiol.">
        <title>The Global Catalogue of Microorganisms (GCM) 10K type strain sequencing project: providing services to taxonomists for standard genome sequencing and annotation.</title>
        <authorList>
            <consortium name="The Broad Institute Genomics Platform"/>
            <consortium name="The Broad Institute Genome Sequencing Center for Infectious Disease"/>
            <person name="Wu L."/>
            <person name="Ma J."/>
        </authorList>
    </citation>
    <scope>NUCLEOTIDE SEQUENCE [LARGE SCALE GENOMIC DNA]</scope>
    <source>
        <strain evidence="3">JCM 18304</strain>
    </source>
</reference>
<dbReference type="EMBL" id="BAABJQ010000003">
    <property type="protein sequence ID" value="GAA5180531.1"/>
    <property type="molecule type" value="Genomic_DNA"/>
</dbReference>
<name>A0ABP9RLP8_9ACTN</name>